<dbReference type="EMBL" id="JARGDH010000001">
    <property type="protein sequence ID" value="KAL0278887.1"/>
    <property type="molecule type" value="Genomic_DNA"/>
</dbReference>
<gene>
    <name evidence="1" type="ORF">PYX00_000569</name>
</gene>
<name>A0AAW2IAW6_9NEOP</name>
<protein>
    <submittedName>
        <fullName evidence="1">Uncharacterized protein</fullName>
    </submittedName>
</protein>
<dbReference type="AlphaFoldDB" id="A0AAW2IAW6"/>
<proteinExistence type="predicted"/>
<sequence length="80" mass="9071">MQCHKLLYVELGLVYLKIGLTIQRDYLSADSAVSGGEHVRVPPYRRFEADDERLQISILVLPGPSEVIQLQTGPEIHREI</sequence>
<comment type="caution">
    <text evidence="1">The sequence shown here is derived from an EMBL/GenBank/DDBJ whole genome shotgun (WGS) entry which is preliminary data.</text>
</comment>
<organism evidence="1">
    <name type="scientific">Menopon gallinae</name>
    <name type="common">poultry shaft louse</name>
    <dbReference type="NCBI Taxonomy" id="328185"/>
    <lineage>
        <taxon>Eukaryota</taxon>
        <taxon>Metazoa</taxon>
        <taxon>Ecdysozoa</taxon>
        <taxon>Arthropoda</taxon>
        <taxon>Hexapoda</taxon>
        <taxon>Insecta</taxon>
        <taxon>Pterygota</taxon>
        <taxon>Neoptera</taxon>
        <taxon>Paraneoptera</taxon>
        <taxon>Psocodea</taxon>
        <taxon>Troctomorpha</taxon>
        <taxon>Phthiraptera</taxon>
        <taxon>Amblycera</taxon>
        <taxon>Menoponidae</taxon>
        <taxon>Menopon</taxon>
    </lineage>
</organism>
<accession>A0AAW2IAW6</accession>
<reference evidence="1" key="1">
    <citation type="journal article" date="2024" name="Gigascience">
        <title>Chromosome-level genome of the poultry shaft louse Menopon gallinae provides insight into the host-switching and adaptive evolution of parasitic lice.</title>
        <authorList>
            <person name="Xu Y."/>
            <person name="Ma L."/>
            <person name="Liu S."/>
            <person name="Liang Y."/>
            <person name="Liu Q."/>
            <person name="He Z."/>
            <person name="Tian L."/>
            <person name="Duan Y."/>
            <person name="Cai W."/>
            <person name="Li H."/>
            <person name="Song F."/>
        </authorList>
    </citation>
    <scope>NUCLEOTIDE SEQUENCE</scope>
    <source>
        <strain evidence="1">Cailab_2023a</strain>
    </source>
</reference>
<evidence type="ECO:0000313" key="1">
    <source>
        <dbReference type="EMBL" id="KAL0278887.1"/>
    </source>
</evidence>